<dbReference type="PANTHER" id="PTHR21621">
    <property type="entry name" value="RIBOSOMAL PROTEIN S6 MODIFICATION PROTEIN"/>
    <property type="match status" value="1"/>
</dbReference>
<sequence length="315" mass="35309">MTRSVAAPHVGIWMYENGGGREIEQRLVHALAERGIQTSTGLNLRDARAKDGQIICNGVVMEQLDTFLSYNAGQQTQFQVYLYQALSQAIPTLNNYDAFALAEDKFRTSHLLNSQGICTADYRLCHKNDMDGLKHALRDFGGKLIYKPTDGWGGVGIVKIDSEQALDMLLPFLSRTDLRYFYVERFIDYDNTDFRIDVVDGKFVGCYGRKAPKDDWKTNITSGGSVFVREPDDEVVDLAIRAANTLGLEIAGVDLIYDREREEYVVLEVNTIPAFATPEQEALGLNFNQAKIDAMVDLIERTATQKHALNTHKVA</sequence>
<dbReference type="RefSeq" id="WP_058797073.1">
    <property type="nucleotide sequence ID" value="NZ_CP013611.1"/>
</dbReference>
<dbReference type="GO" id="GO:0005524">
    <property type="term" value="F:ATP binding"/>
    <property type="evidence" value="ECO:0007669"/>
    <property type="project" value="UniProtKB-UniRule"/>
</dbReference>
<organism evidence="4 5">
    <name type="scientific">Pseudoalteromonas rubra</name>
    <dbReference type="NCBI Taxonomy" id="43658"/>
    <lineage>
        <taxon>Bacteria</taxon>
        <taxon>Pseudomonadati</taxon>
        <taxon>Pseudomonadota</taxon>
        <taxon>Gammaproteobacteria</taxon>
        <taxon>Alteromonadales</taxon>
        <taxon>Pseudoalteromonadaceae</taxon>
        <taxon>Pseudoalteromonas</taxon>
    </lineage>
</organism>
<feature type="domain" description="ATP-grasp" evidence="3">
    <location>
        <begin position="109"/>
        <end position="296"/>
    </location>
</feature>
<dbReference type="GO" id="GO:0016879">
    <property type="term" value="F:ligase activity, forming carbon-nitrogen bonds"/>
    <property type="evidence" value="ECO:0007669"/>
    <property type="project" value="TreeGrafter"/>
</dbReference>
<evidence type="ECO:0000259" key="3">
    <source>
        <dbReference type="PROSITE" id="PS50975"/>
    </source>
</evidence>
<dbReference type="GO" id="GO:0046872">
    <property type="term" value="F:metal ion binding"/>
    <property type="evidence" value="ECO:0007669"/>
    <property type="project" value="InterPro"/>
</dbReference>
<dbReference type="Proteomes" id="UP000069015">
    <property type="component" value="Chromosome 1"/>
</dbReference>
<reference evidence="4 5" key="1">
    <citation type="submission" date="2015-12" db="EMBL/GenBank/DDBJ databases">
        <title>Complete genome sequence of Pseudoalteromonas rubra SCSIO 6842, harboring a conjugative plasmid.</title>
        <authorList>
            <person name="Li B."/>
            <person name="Wang X."/>
        </authorList>
    </citation>
    <scope>NUCLEOTIDE SEQUENCE [LARGE SCALE GENOMIC DNA]</scope>
    <source>
        <strain evidence="4 5">SCSIO 6842</strain>
    </source>
</reference>
<evidence type="ECO:0000313" key="5">
    <source>
        <dbReference type="Proteomes" id="UP000069015"/>
    </source>
</evidence>
<evidence type="ECO:0000256" key="1">
    <source>
        <dbReference type="ARBA" id="ARBA00023211"/>
    </source>
</evidence>
<dbReference type="KEGG" id="prr:AT705_14280"/>
<protein>
    <recommendedName>
        <fullName evidence="3">ATP-grasp domain-containing protein</fullName>
    </recommendedName>
</protein>
<dbReference type="GO" id="GO:0005737">
    <property type="term" value="C:cytoplasm"/>
    <property type="evidence" value="ECO:0007669"/>
    <property type="project" value="TreeGrafter"/>
</dbReference>
<dbReference type="InterPro" id="IPR013651">
    <property type="entry name" value="ATP-grasp_RimK-type"/>
</dbReference>
<name>A0A0U3I279_9GAMM</name>
<dbReference type="SUPFAM" id="SSF56059">
    <property type="entry name" value="Glutathione synthetase ATP-binding domain-like"/>
    <property type="match status" value="1"/>
</dbReference>
<keyword evidence="2" id="KW-0547">Nucleotide-binding</keyword>
<keyword evidence="2" id="KW-0067">ATP-binding</keyword>
<dbReference type="AlphaFoldDB" id="A0A0U3I279"/>
<proteinExistence type="predicted"/>
<gene>
    <name evidence="4" type="ORF">AT705_14280</name>
</gene>
<accession>A0A0U3I279</accession>
<dbReference type="Pfam" id="PF08443">
    <property type="entry name" value="RimK"/>
    <property type="match status" value="1"/>
</dbReference>
<evidence type="ECO:0000256" key="2">
    <source>
        <dbReference type="PROSITE-ProRule" id="PRU00409"/>
    </source>
</evidence>
<dbReference type="EMBL" id="CP013611">
    <property type="protein sequence ID" value="ALU44006.1"/>
    <property type="molecule type" value="Genomic_DNA"/>
</dbReference>
<dbReference type="InterPro" id="IPR011761">
    <property type="entry name" value="ATP-grasp"/>
</dbReference>
<evidence type="ECO:0000313" key="4">
    <source>
        <dbReference type="EMBL" id="ALU44006.1"/>
    </source>
</evidence>
<keyword evidence="1" id="KW-0464">Manganese</keyword>
<dbReference type="Gene3D" id="3.30.470.20">
    <property type="entry name" value="ATP-grasp fold, B domain"/>
    <property type="match status" value="1"/>
</dbReference>
<dbReference type="PROSITE" id="PS50975">
    <property type="entry name" value="ATP_GRASP"/>
    <property type="match status" value="1"/>
</dbReference>
<dbReference type="Gene3D" id="3.40.50.20">
    <property type="match status" value="1"/>
</dbReference>
<dbReference type="PANTHER" id="PTHR21621:SF0">
    <property type="entry name" value="BETA-CITRYLGLUTAMATE SYNTHASE B-RELATED"/>
    <property type="match status" value="1"/>
</dbReference>